<keyword evidence="3" id="KW-0274">FAD</keyword>
<evidence type="ECO:0000256" key="2">
    <source>
        <dbReference type="ARBA" id="ARBA00022630"/>
    </source>
</evidence>
<dbReference type="Gene3D" id="3.50.50.60">
    <property type="entry name" value="FAD/NAD(P)-binding domain"/>
    <property type="match status" value="2"/>
</dbReference>
<keyword evidence="4" id="KW-0560">Oxidoreductase</keyword>
<evidence type="ECO:0000259" key="5">
    <source>
        <dbReference type="Pfam" id="PF07992"/>
    </source>
</evidence>
<gene>
    <name evidence="7" type="ORF">SAMN05216174_109122</name>
</gene>
<name>A0A1G6TFM8_9PSEU</name>
<evidence type="ECO:0000256" key="4">
    <source>
        <dbReference type="ARBA" id="ARBA00023002"/>
    </source>
</evidence>
<dbReference type="EMBL" id="FMZZ01000009">
    <property type="protein sequence ID" value="SDD27861.1"/>
    <property type="molecule type" value="Genomic_DNA"/>
</dbReference>
<dbReference type="PRINTS" id="PR00411">
    <property type="entry name" value="PNDRDTASEI"/>
</dbReference>
<evidence type="ECO:0000313" key="8">
    <source>
        <dbReference type="Proteomes" id="UP000199501"/>
    </source>
</evidence>
<feature type="domain" description="FAD/NAD(P)-binding" evidence="5">
    <location>
        <begin position="4"/>
        <end position="301"/>
    </location>
</feature>
<feature type="domain" description="Reductase C-terminal" evidence="6">
    <location>
        <begin position="320"/>
        <end position="373"/>
    </location>
</feature>
<evidence type="ECO:0000256" key="3">
    <source>
        <dbReference type="ARBA" id="ARBA00022827"/>
    </source>
</evidence>
<dbReference type="SUPFAM" id="SSF51905">
    <property type="entry name" value="FAD/NAD(P)-binding domain"/>
    <property type="match status" value="1"/>
</dbReference>
<dbReference type="SUPFAM" id="SSF55424">
    <property type="entry name" value="FAD/NAD-linked reductases, dimerisation (C-terminal) domain"/>
    <property type="match status" value="1"/>
</dbReference>
<dbReference type="Proteomes" id="UP000199501">
    <property type="component" value="Unassembled WGS sequence"/>
</dbReference>
<dbReference type="Pfam" id="PF14759">
    <property type="entry name" value="Reductase_C"/>
    <property type="match status" value="1"/>
</dbReference>
<proteinExistence type="predicted"/>
<dbReference type="InterPro" id="IPR023753">
    <property type="entry name" value="FAD/NAD-binding_dom"/>
</dbReference>
<reference evidence="8" key="1">
    <citation type="submission" date="2016-10" db="EMBL/GenBank/DDBJ databases">
        <authorList>
            <person name="Varghese N."/>
            <person name="Submissions S."/>
        </authorList>
    </citation>
    <scope>NUCLEOTIDE SEQUENCE [LARGE SCALE GENOMIC DNA]</scope>
    <source>
        <strain evidence="8">IBRC-M 10403</strain>
    </source>
</reference>
<comment type="cofactor">
    <cofactor evidence="1">
        <name>FAD</name>
        <dbReference type="ChEBI" id="CHEBI:57692"/>
    </cofactor>
</comment>
<dbReference type="InterPro" id="IPR036188">
    <property type="entry name" value="FAD/NAD-bd_sf"/>
</dbReference>
<dbReference type="Gene3D" id="3.30.390.30">
    <property type="match status" value="1"/>
</dbReference>
<accession>A0A1G6TFM8</accession>
<dbReference type="GO" id="GO:0016651">
    <property type="term" value="F:oxidoreductase activity, acting on NAD(P)H"/>
    <property type="evidence" value="ECO:0007669"/>
    <property type="project" value="TreeGrafter"/>
</dbReference>
<evidence type="ECO:0000256" key="1">
    <source>
        <dbReference type="ARBA" id="ARBA00001974"/>
    </source>
</evidence>
<dbReference type="PANTHER" id="PTHR43557:SF2">
    <property type="entry name" value="RIESKE DOMAIN-CONTAINING PROTEIN-RELATED"/>
    <property type="match status" value="1"/>
</dbReference>
<dbReference type="Pfam" id="PF07992">
    <property type="entry name" value="Pyr_redox_2"/>
    <property type="match status" value="1"/>
</dbReference>
<dbReference type="GO" id="GO:0005737">
    <property type="term" value="C:cytoplasm"/>
    <property type="evidence" value="ECO:0007669"/>
    <property type="project" value="TreeGrafter"/>
</dbReference>
<organism evidence="7 8">
    <name type="scientific">Actinokineospora iranica</name>
    <dbReference type="NCBI Taxonomy" id="1271860"/>
    <lineage>
        <taxon>Bacteria</taxon>
        <taxon>Bacillati</taxon>
        <taxon>Actinomycetota</taxon>
        <taxon>Actinomycetes</taxon>
        <taxon>Pseudonocardiales</taxon>
        <taxon>Pseudonocardiaceae</taxon>
        <taxon>Actinokineospora</taxon>
    </lineage>
</organism>
<dbReference type="InterPro" id="IPR050446">
    <property type="entry name" value="FAD-oxidoreductase/Apoptosis"/>
</dbReference>
<dbReference type="RefSeq" id="WP_175482926.1">
    <property type="nucleotide sequence ID" value="NZ_FMZZ01000009.1"/>
</dbReference>
<dbReference type="PRINTS" id="PR00368">
    <property type="entry name" value="FADPNR"/>
</dbReference>
<sequence>MVRTVAVVGNGIAGVTAALTLRADGFDGRVVVIGDEPVAPYRRTVLSKEFLHGTLTPARMRLRPLDGWWAERIEMRTGCMAVGLDPVGHVLGLDDGSEVGYDVVLLATGGRARTLPQAGGVPGVRTLRTLADAERLRPALAPGARIVVVGAGLVGLEVAARARVLGCEVTVLESAAAPLPRVLPPALGEVYARLHRSRGVVLRTNVRIDRVERAGDAVVVSEADGRWWVGDVVLVATGMAPDTSLAELAGIEVGGGGIVVDARGRTSAPDVYAAGDVCDQPNPLLGGRHRVECWRHAQAHGAAVARSVLGDPAPFTAVPWYLSEQYGVSLLVGGRPAIDGDLTVHGAPDDLDFAAVLRRGGAVVGAVAVNRPAAPSPRADMAR</sequence>
<dbReference type="InterPro" id="IPR028202">
    <property type="entry name" value="Reductase_C"/>
</dbReference>
<dbReference type="PANTHER" id="PTHR43557">
    <property type="entry name" value="APOPTOSIS-INDUCING FACTOR 1"/>
    <property type="match status" value="1"/>
</dbReference>
<keyword evidence="8" id="KW-1185">Reference proteome</keyword>
<protein>
    <submittedName>
        <fullName evidence="7">Pyridine nucleotide-disulphide oxidoreductase</fullName>
    </submittedName>
</protein>
<keyword evidence="2" id="KW-0285">Flavoprotein</keyword>
<dbReference type="InterPro" id="IPR016156">
    <property type="entry name" value="FAD/NAD-linked_Rdtase_dimer_sf"/>
</dbReference>
<evidence type="ECO:0000313" key="7">
    <source>
        <dbReference type="EMBL" id="SDD27861.1"/>
    </source>
</evidence>
<dbReference type="STRING" id="1271860.SAMN05216174_109122"/>
<evidence type="ECO:0000259" key="6">
    <source>
        <dbReference type="Pfam" id="PF14759"/>
    </source>
</evidence>
<dbReference type="AlphaFoldDB" id="A0A1G6TFM8"/>